<keyword evidence="2" id="KW-1185">Reference proteome</keyword>
<reference evidence="1 2" key="2">
    <citation type="submission" date="2018-11" db="EMBL/GenBank/DDBJ databases">
        <authorList>
            <consortium name="Pathogen Informatics"/>
        </authorList>
    </citation>
    <scope>NUCLEOTIDE SEQUENCE [LARGE SCALE GENOMIC DNA]</scope>
</reference>
<dbReference type="Proteomes" id="UP000050794">
    <property type="component" value="Unassembled WGS sequence"/>
</dbReference>
<evidence type="ECO:0000313" key="2">
    <source>
        <dbReference type="Proteomes" id="UP000050794"/>
    </source>
</evidence>
<dbReference type="WBParaSite" id="TCNE_0000025501-mRNA-1">
    <property type="protein sequence ID" value="TCNE_0000025501-mRNA-1"/>
    <property type="gene ID" value="TCNE_0000025501"/>
</dbReference>
<reference evidence="3" key="1">
    <citation type="submission" date="2016-06" db="UniProtKB">
        <authorList>
            <consortium name="WormBaseParasite"/>
        </authorList>
    </citation>
    <scope>IDENTIFICATION</scope>
</reference>
<dbReference type="AlphaFoldDB" id="A0A183TVI6"/>
<protein>
    <submittedName>
        <fullName evidence="3">Epimerase domain-containing protein</fullName>
    </submittedName>
</protein>
<accession>A0A183TVI6</accession>
<evidence type="ECO:0000313" key="3">
    <source>
        <dbReference type="WBParaSite" id="TCNE_0000025501-mRNA-1"/>
    </source>
</evidence>
<evidence type="ECO:0000313" key="1">
    <source>
        <dbReference type="EMBL" id="VDM23906.1"/>
    </source>
</evidence>
<gene>
    <name evidence="1" type="ORF">TCNE_LOCUS256</name>
</gene>
<organism evidence="2 3">
    <name type="scientific">Toxocara canis</name>
    <name type="common">Canine roundworm</name>
    <dbReference type="NCBI Taxonomy" id="6265"/>
    <lineage>
        <taxon>Eukaryota</taxon>
        <taxon>Metazoa</taxon>
        <taxon>Ecdysozoa</taxon>
        <taxon>Nematoda</taxon>
        <taxon>Chromadorea</taxon>
        <taxon>Rhabditida</taxon>
        <taxon>Spirurina</taxon>
        <taxon>Ascaridomorpha</taxon>
        <taxon>Ascaridoidea</taxon>
        <taxon>Toxocaridae</taxon>
        <taxon>Toxocara</taxon>
    </lineage>
</organism>
<sequence length="136" mass="14944">MTDSECCGSEVFSMEDYGFFSDGASWCTDSTLEETITESPSPSPPPCARCERSVSLSSALKKPNSHGDKKAVHFADSLGLDLVHIRPFVAFGDPNDEIFGTTPPLYLKGRSGAYVITGNYRETVWRKERAREGVKN</sequence>
<dbReference type="EMBL" id="UYWY01000100">
    <property type="protein sequence ID" value="VDM23906.1"/>
    <property type="molecule type" value="Genomic_DNA"/>
</dbReference>
<proteinExistence type="predicted"/>
<name>A0A183TVI6_TOXCA</name>